<dbReference type="InterPro" id="IPR050410">
    <property type="entry name" value="CCR4/nocturin_mRNA_transcr"/>
</dbReference>
<evidence type="ECO:0000256" key="8">
    <source>
        <dbReference type="ARBA" id="ARBA00022490"/>
    </source>
</evidence>
<comment type="subcellular location">
    <subcellularLocation>
        <location evidence="4">Cytoplasm</location>
    </subcellularLocation>
    <subcellularLocation>
        <location evidence="3">Nucleus</location>
    </subcellularLocation>
</comment>
<keyword evidence="9" id="KW-0540">Nuclease</keyword>
<dbReference type="PANTHER" id="PTHR12121:SF79">
    <property type="entry name" value="CARBON CATABOLITE REPRESSOR PROTEIN 4 HOMOLOG 1-LIKE ISOFORM X1"/>
    <property type="match status" value="1"/>
</dbReference>
<name>A0A6P6AND9_DURZI</name>
<evidence type="ECO:0000256" key="19">
    <source>
        <dbReference type="ARBA" id="ARBA00054840"/>
    </source>
</evidence>
<evidence type="ECO:0000256" key="14">
    <source>
        <dbReference type="ARBA" id="ARBA00022842"/>
    </source>
</evidence>
<reference evidence="22" key="1">
    <citation type="submission" date="2025-08" db="UniProtKB">
        <authorList>
            <consortium name="RefSeq"/>
        </authorList>
    </citation>
    <scope>IDENTIFICATION</scope>
    <source>
        <tissue evidence="22">Fruit stalk</tissue>
    </source>
</reference>
<dbReference type="GeneID" id="111311277"/>
<proteinExistence type="inferred from homology"/>
<evidence type="ECO:0000256" key="13">
    <source>
        <dbReference type="ARBA" id="ARBA00022839"/>
    </source>
</evidence>
<evidence type="ECO:0000256" key="15">
    <source>
        <dbReference type="ARBA" id="ARBA00022884"/>
    </source>
</evidence>
<comment type="catalytic activity">
    <reaction evidence="1">
        <text>Exonucleolytic cleavage of poly(A) to 5'-AMP.</text>
        <dbReference type="EC" id="3.1.13.4"/>
    </reaction>
</comment>
<dbReference type="GO" id="GO:0046872">
    <property type="term" value="F:metal ion binding"/>
    <property type="evidence" value="ECO:0007669"/>
    <property type="project" value="UniProtKB-KW"/>
</dbReference>
<evidence type="ECO:0000256" key="5">
    <source>
        <dbReference type="ARBA" id="ARBA00010774"/>
    </source>
</evidence>
<gene>
    <name evidence="22" type="primary">LOC111311277</name>
</gene>
<evidence type="ECO:0000256" key="17">
    <source>
        <dbReference type="ARBA" id="ARBA00023163"/>
    </source>
</evidence>
<keyword evidence="16" id="KW-0805">Transcription regulation</keyword>
<evidence type="ECO:0000256" key="4">
    <source>
        <dbReference type="ARBA" id="ARBA00004496"/>
    </source>
</evidence>
<dbReference type="KEGG" id="dzi:111311277"/>
<evidence type="ECO:0000256" key="12">
    <source>
        <dbReference type="ARBA" id="ARBA00022801"/>
    </source>
</evidence>
<dbReference type="AlphaFoldDB" id="A0A6P6AND9"/>
<evidence type="ECO:0000256" key="16">
    <source>
        <dbReference type="ARBA" id="ARBA00023015"/>
    </source>
</evidence>
<evidence type="ECO:0000313" key="22">
    <source>
        <dbReference type="RefSeq" id="XP_022766389.1"/>
    </source>
</evidence>
<keyword evidence="17" id="KW-0804">Transcription</keyword>
<evidence type="ECO:0000256" key="10">
    <source>
        <dbReference type="ARBA" id="ARBA00022723"/>
    </source>
</evidence>
<comment type="similarity">
    <text evidence="5">Belongs to the CCR4/nocturin family.</text>
</comment>
<evidence type="ECO:0000256" key="1">
    <source>
        <dbReference type="ARBA" id="ARBA00001663"/>
    </source>
</evidence>
<keyword evidence="21" id="KW-1185">Reference proteome</keyword>
<sequence length="586" mass="66184">MGSQESEEKTECEMAVTLPSTTPVVGCLINPAVRLKIKGTPTLQTLRPHSFSFTWYREMGCSVHPSKLATVLCMSCVKLEIPLSQCCHCSPMCLLDGWQIHEKRHCRAAKMIKQRTTGGQEELIRLRSCGSWPDFSSDQLHGENELVVERERRVWVKVGSSKTYEPSMNDVGFILRLECLAVDHTEGIQLAPVNIIVTDPVITFPPRCPRCMIKIRSCQKSHNIHFKPQSSDGLTFSVLSYNILADLYASGGRYSYCPTWALVWEYRRQNLLQEIIEYDADILCLQEVQSDHFESFFKPELIKHGYSVMYKKKRTELYTSSRQYASEGCATFYRHNLFKEIMKYELDFDQRAQLVVEDLKPELKNEGCIRLMKDNVALIVILEAIRNSRISDDFQSRICVANTHIHANTELPDVKLYQVANLVCGLEKISQSKIPILICGDVNSPPASDPHMLLVTGRIDSVSGEETDPLGIYQILKLKHSLALVSAYASFFHSTGIEAKQLNRMNPDNHEPLFTHYTPRSVGTLDYILYTADSLTVEGLLELLDSESVGVGLPSPLWSSDHIALMASFRLKTPSSESSPPLPQEI</sequence>
<dbReference type="GO" id="GO:0005634">
    <property type="term" value="C:nucleus"/>
    <property type="evidence" value="ECO:0007669"/>
    <property type="project" value="UniProtKB-SubCell"/>
</dbReference>
<evidence type="ECO:0000259" key="20">
    <source>
        <dbReference type="Pfam" id="PF03372"/>
    </source>
</evidence>
<accession>A0A6P6AND9</accession>
<keyword evidence="8" id="KW-0963">Cytoplasm</keyword>
<evidence type="ECO:0000256" key="9">
    <source>
        <dbReference type="ARBA" id="ARBA00022722"/>
    </source>
</evidence>
<keyword evidence="15" id="KW-0694">RNA-binding</keyword>
<dbReference type="InterPro" id="IPR005135">
    <property type="entry name" value="Endo/exonuclease/phosphatase"/>
</dbReference>
<dbReference type="Proteomes" id="UP000515121">
    <property type="component" value="Unplaced"/>
</dbReference>
<dbReference type="Pfam" id="PF03372">
    <property type="entry name" value="Exo_endo_phos"/>
    <property type="match status" value="1"/>
</dbReference>
<evidence type="ECO:0000313" key="21">
    <source>
        <dbReference type="Proteomes" id="UP000515121"/>
    </source>
</evidence>
<keyword evidence="12" id="KW-0378">Hydrolase</keyword>
<feature type="domain" description="Endonuclease/exonuclease/phosphatase" evidence="20">
    <location>
        <begin position="239"/>
        <end position="562"/>
    </location>
</feature>
<comment type="cofactor">
    <cofactor evidence="2">
        <name>Mg(2+)</name>
        <dbReference type="ChEBI" id="CHEBI:18420"/>
    </cofactor>
</comment>
<organism evidence="21 22">
    <name type="scientific">Durio zibethinus</name>
    <name type="common">Durian</name>
    <dbReference type="NCBI Taxonomy" id="66656"/>
    <lineage>
        <taxon>Eukaryota</taxon>
        <taxon>Viridiplantae</taxon>
        <taxon>Streptophyta</taxon>
        <taxon>Embryophyta</taxon>
        <taxon>Tracheophyta</taxon>
        <taxon>Spermatophyta</taxon>
        <taxon>Magnoliopsida</taxon>
        <taxon>eudicotyledons</taxon>
        <taxon>Gunneridae</taxon>
        <taxon>Pentapetalae</taxon>
        <taxon>rosids</taxon>
        <taxon>malvids</taxon>
        <taxon>Malvales</taxon>
        <taxon>Malvaceae</taxon>
        <taxon>Helicteroideae</taxon>
        <taxon>Durio</taxon>
    </lineage>
</organism>
<dbReference type="OrthoDB" id="428734at2759"/>
<evidence type="ECO:0000256" key="11">
    <source>
        <dbReference type="ARBA" id="ARBA00022737"/>
    </source>
</evidence>
<dbReference type="GO" id="GO:0003723">
    <property type="term" value="F:RNA binding"/>
    <property type="evidence" value="ECO:0007669"/>
    <property type="project" value="UniProtKB-KW"/>
</dbReference>
<dbReference type="RefSeq" id="XP_022766389.1">
    <property type="nucleotide sequence ID" value="XM_022910654.1"/>
</dbReference>
<keyword evidence="18" id="KW-0539">Nucleus</keyword>
<comment type="function">
    <text evidence="19">Acts as a catalytic component of the CCR4-NOT core complex, which in the nucleus seems to be a general transcription factor, and in the cytoplasm the major mRNA deadenylase involved in mRNA turnover.</text>
</comment>
<keyword evidence="10" id="KW-0479">Metal-binding</keyword>
<keyword evidence="14" id="KW-0460">Magnesium</keyword>
<dbReference type="PANTHER" id="PTHR12121">
    <property type="entry name" value="CARBON CATABOLITE REPRESSOR PROTEIN 4"/>
    <property type="match status" value="1"/>
</dbReference>
<evidence type="ECO:0000256" key="18">
    <source>
        <dbReference type="ARBA" id="ARBA00023242"/>
    </source>
</evidence>
<dbReference type="InterPro" id="IPR036691">
    <property type="entry name" value="Endo/exonu/phosph_ase_sf"/>
</dbReference>
<dbReference type="FunFam" id="3.60.10.10:FF:000016">
    <property type="entry name" value="Carbon catabolite repressor protein 4 1"/>
    <property type="match status" value="1"/>
</dbReference>
<keyword evidence="13" id="KW-0269">Exonuclease</keyword>
<dbReference type="Gene3D" id="3.60.10.10">
    <property type="entry name" value="Endonuclease/exonuclease/phosphatase"/>
    <property type="match status" value="1"/>
</dbReference>
<dbReference type="EC" id="3.1.13.4" evidence="7"/>
<evidence type="ECO:0000256" key="2">
    <source>
        <dbReference type="ARBA" id="ARBA00001946"/>
    </source>
</evidence>
<dbReference type="GO" id="GO:0004535">
    <property type="term" value="F:poly(A)-specific ribonuclease activity"/>
    <property type="evidence" value="ECO:0007669"/>
    <property type="project" value="UniProtKB-EC"/>
</dbReference>
<evidence type="ECO:0000256" key="3">
    <source>
        <dbReference type="ARBA" id="ARBA00004123"/>
    </source>
</evidence>
<dbReference type="GO" id="GO:0005737">
    <property type="term" value="C:cytoplasm"/>
    <property type="evidence" value="ECO:0007669"/>
    <property type="project" value="UniProtKB-SubCell"/>
</dbReference>
<keyword evidence="11" id="KW-0677">Repeat</keyword>
<evidence type="ECO:0000256" key="6">
    <source>
        <dbReference type="ARBA" id="ARBA00011757"/>
    </source>
</evidence>
<protein>
    <recommendedName>
        <fullName evidence="7">poly(A)-specific ribonuclease</fullName>
        <ecNumber evidence="7">3.1.13.4</ecNumber>
    </recommendedName>
</protein>
<dbReference type="SUPFAM" id="SSF56219">
    <property type="entry name" value="DNase I-like"/>
    <property type="match status" value="1"/>
</dbReference>
<comment type="subunit">
    <text evidence="6">Component of the CCR4-NOT complex, at least composed of CRR4 and CAF1 proteins.</text>
</comment>
<evidence type="ECO:0000256" key="7">
    <source>
        <dbReference type="ARBA" id="ARBA00012161"/>
    </source>
</evidence>